<reference evidence="1 2" key="1">
    <citation type="submission" date="2023-10" db="EMBL/GenBank/DDBJ databases">
        <title>Draft genome sequence of Xylaria bambusicola isolate GMP-LS, the root and basal stem rot pathogen of sugarcane in Indonesia.</title>
        <authorList>
            <person name="Selvaraj P."/>
            <person name="Muralishankar V."/>
            <person name="Muruganantham S."/>
            <person name="Sp S."/>
            <person name="Haryani S."/>
            <person name="Lau K.J.X."/>
            <person name="Naqvi N.I."/>
        </authorList>
    </citation>
    <scope>NUCLEOTIDE SEQUENCE [LARGE SCALE GENOMIC DNA]</scope>
    <source>
        <strain evidence="1">GMP-LS</strain>
    </source>
</reference>
<gene>
    <name evidence="1" type="ORF">RRF57_002762</name>
</gene>
<dbReference type="Proteomes" id="UP001305414">
    <property type="component" value="Unassembled WGS sequence"/>
</dbReference>
<comment type="caution">
    <text evidence="1">The sequence shown here is derived from an EMBL/GenBank/DDBJ whole genome shotgun (WGS) entry which is preliminary data.</text>
</comment>
<organism evidence="1 2">
    <name type="scientific">Xylaria bambusicola</name>
    <dbReference type="NCBI Taxonomy" id="326684"/>
    <lineage>
        <taxon>Eukaryota</taxon>
        <taxon>Fungi</taxon>
        <taxon>Dikarya</taxon>
        <taxon>Ascomycota</taxon>
        <taxon>Pezizomycotina</taxon>
        <taxon>Sordariomycetes</taxon>
        <taxon>Xylariomycetidae</taxon>
        <taxon>Xylariales</taxon>
        <taxon>Xylariaceae</taxon>
        <taxon>Xylaria</taxon>
    </lineage>
</organism>
<evidence type="ECO:0000313" key="1">
    <source>
        <dbReference type="EMBL" id="KAK5627047.1"/>
    </source>
</evidence>
<accession>A0AAN7Z238</accession>
<name>A0AAN7Z238_9PEZI</name>
<dbReference type="AlphaFoldDB" id="A0AAN7Z238"/>
<dbReference type="EMBL" id="JAWHQM010000004">
    <property type="protein sequence ID" value="KAK5627047.1"/>
    <property type="molecule type" value="Genomic_DNA"/>
</dbReference>
<sequence length="89" mass="10112">MPHRDPDDPALELSAHPLPHPRLHLRAGYGDSLRLLRPDLVVGRWVPDCVPRGLCHEDVDVEPALRHGHWRVGWADCCLRRLAVLCCKT</sequence>
<evidence type="ECO:0000313" key="2">
    <source>
        <dbReference type="Proteomes" id="UP001305414"/>
    </source>
</evidence>
<proteinExistence type="predicted"/>
<protein>
    <submittedName>
        <fullName evidence="1">Uncharacterized protein</fullName>
    </submittedName>
</protein>
<keyword evidence="2" id="KW-1185">Reference proteome</keyword>